<comment type="similarity">
    <text evidence="1">In the C-terminal section; belongs to the class-I pyridoxal-phosphate-dependent aminotransferase family.</text>
</comment>
<feature type="domain" description="HTH gntR-type" evidence="6">
    <location>
        <begin position="19"/>
        <end position="87"/>
    </location>
</feature>
<dbReference type="PANTHER" id="PTHR46577:SF1">
    <property type="entry name" value="HTH-TYPE TRANSCRIPTIONAL REGULATORY PROTEIN GABR"/>
    <property type="match status" value="1"/>
</dbReference>
<dbReference type="RefSeq" id="WP_353063533.1">
    <property type="nucleotide sequence ID" value="NZ_CP132942.1"/>
</dbReference>
<dbReference type="InterPro" id="IPR036388">
    <property type="entry name" value="WH-like_DNA-bd_sf"/>
</dbReference>
<dbReference type="Pfam" id="PF00392">
    <property type="entry name" value="GntR"/>
    <property type="match status" value="1"/>
</dbReference>
<evidence type="ECO:0000256" key="1">
    <source>
        <dbReference type="ARBA" id="ARBA00005384"/>
    </source>
</evidence>
<accession>A0AAU7ZP22</accession>
<gene>
    <name evidence="7" type="ORF">RBB77_20020</name>
</gene>
<dbReference type="InterPro" id="IPR051446">
    <property type="entry name" value="HTH_trans_reg/aminotransferase"/>
</dbReference>
<sequence length="498" mass="54880">MPKTDTFQDLSLNPPPNNQDLWRWLYTELRAAILDGRLKSGTRLPSTRSLADQYQLSRGTVVTAFDQLQAEGYTSTEVGSGTYVTLGLPDRAMKAIPTRNTPNLPPSRAKVSKRTRAMLKDVHVLPTSHSIGKAFRSFEPAIDLFPTELWARVAARVLRHAPRSLYGHGSATGYQPLRRVIAEYIGSSRGVHCTAEQIVVTSGAQQALDLISRLLLDPGDQVWMEDPGYSGAWQTLRAAGARIVPVPIDSEGLNVTAARKLAPQAKIVYCTPANQFPLGITMSAERRVELLHWASTAGAWIIEDEYDAEYRYFGRPVAALQSLDQSGSVIYVGTFTKMLFNALRIGFLVLPPRLVEIFEAARTFVDRHPPTLDQAILAEFISEGHFHQHVRKMRQTYAERMSVLKESALAHLSDQLDVVDAAAGMRTIAWLKTQKTSISDKTAAQRATKLGLEVLPLSTFALKHTTKPALILGFAGCNPAELRRGISVLATALRTSTN</sequence>
<dbReference type="CDD" id="cd07377">
    <property type="entry name" value="WHTH_GntR"/>
    <property type="match status" value="1"/>
</dbReference>
<reference evidence="7" key="2">
    <citation type="journal article" date="2024" name="Environ. Microbiol.">
        <title>Genome analysis and description of Tunturibacter gen. nov. expands the diversity of Terriglobia in tundra soils.</title>
        <authorList>
            <person name="Messyasz A."/>
            <person name="Mannisto M.K."/>
            <person name="Kerkhof L.J."/>
            <person name="Haggblom M.M."/>
        </authorList>
    </citation>
    <scope>NUCLEOTIDE SEQUENCE</scope>
    <source>
        <strain evidence="7">X5P6</strain>
    </source>
</reference>
<dbReference type="InterPro" id="IPR000524">
    <property type="entry name" value="Tscrpt_reg_HTH_GntR"/>
</dbReference>
<name>A0AAU7ZP22_9BACT</name>
<reference evidence="7" key="1">
    <citation type="submission" date="2023-08" db="EMBL/GenBank/DDBJ databases">
        <authorList>
            <person name="Messyasz A."/>
            <person name="Mannisto M.K."/>
            <person name="Kerkhof L.J."/>
            <person name="Haggblom M."/>
        </authorList>
    </citation>
    <scope>NUCLEOTIDE SEQUENCE</scope>
    <source>
        <strain evidence="7">X5P6</strain>
    </source>
</reference>
<proteinExistence type="inferred from homology"/>
<evidence type="ECO:0000256" key="3">
    <source>
        <dbReference type="ARBA" id="ARBA00023015"/>
    </source>
</evidence>
<dbReference type="GO" id="GO:0003677">
    <property type="term" value="F:DNA binding"/>
    <property type="evidence" value="ECO:0007669"/>
    <property type="project" value="UniProtKB-KW"/>
</dbReference>
<dbReference type="Pfam" id="PF00155">
    <property type="entry name" value="Aminotran_1_2"/>
    <property type="match status" value="1"/>
</dbReference>
<dbReference type="InterPro" id="IPR036390">
    <property type="entry name" value="WH_DNA-bd_sf"/>
</dbReference>
<dbReference type="Gene3D" id="3.40.640.10">
    <property type="entry name" value="Type I PLP-dependent aspartate aminotransferase-like (Major domain)"/>
    <property type="match status" value="1"/>
</dbReference>
<dbReference type="PROSITE" id="PS50949">
    <property type="entry name" value="HTH_GNTR"/>
    <property type="match status" value="1"/>
</dbReference>
<dbReference type="CDD" id="cd00609">
    <property type="entry name" value="AAT_like"/>
    <property type="match status" value="1"/>
</dbReference>
<keyword evidence="5" id="KW-0804">Transcription</keyword>
<keyword evidence="3" id="KW-0805">Transcription regulation</keyword>
<dbReference type="SUPFAM" id="SSF53383">
    <property type="entry name" value="PLP-dependent transferases"/>
    <property type="match status" value="1"/>
</dbReference>
<organism evidence="7">
    <name type="scientific">Tunturiibacter psychrotolerans</name>
    <dbReference type="NCBI Taxonomy" id="3069686"/>
    <lineage>
        <taxon>Bacteria</taxon>
        <taxon>Pseudomonadati</taxon>
        <taxon>Acidobacteriota</taxon>
        <taxon>Terriglobia</taxon>
        <taxon>Terriglobales</taxon>
        <taxon>Acidobacteriaceae</taxon>
        <taxon>Tunturiibacter</taxon>
    </lineage>
</organism>
<dbReference type="SUPFAM" id="SSF46785">
    <property type="entry name" value="Winged helix' DNA-binding domain"/>
    <property type="match status" value="1"/>
</dbReference>
<evidence type="ECO:0000256" key="4">
    <source>
        <dbReference type="ARBA" id="ARBA00023125"/>
    </source>
</evidence>
<keyword evidence="2" id="KW-0663">Pyridoxal phosphate</keyword>
<keyword evidence="7" id="KW-0032">Aminotransferase</keyword>
<dbReference type="KEGG" id="tpsc:RBB77_20020"/>
<dbReference type="PANTHER" id="PTHR46577">
    <property type="entry name" value="HTH-TYPE TRANSCRIPTIONAL REGULATORY PROTEIN GABR"/>
    <property type="match status" value="1"/>
</dbReference>
<evidence type="ECO:0000259" key="6">
    <source>
        <dbReference type="PROSITE" id="PS50949"/>
    </source>
</evidence>
<dbReference type="PRINTS" id="PR00035">
    <property type="entry name" value="HTHGNTR"/>
</dbReference>
<dbReference type="InterPro" id="IPR004839">
    <property type="entry name" value="Aminotransferase_I/II_large"/>
</dbReference>
<keyword evidence="7" id="KW-0808">Transferase</keyword>
<dbReference type="AlphaFoldDB" id="A0AAU7ZP22"/>
<dbReference type="GO" id="GO:0030170">
    <property type="term" value="F:pyridoxal phosphate binding"/>
    <property type="evidence" value="ECO:0007669"/>
    <property type="project" value="InterPro"/>
</dbReference>
<keyword evidence="4" id="KW-0238">DNA-binding</keyword>
<dbReference type="InterPro" id="IPR015424">
    <property type="entry name" value="PyrdxlP-dep_Trfase"/>
</dbReference>
<dbReference type="Gene3D" id="1.10.10.10">
    <property type="entry name" value="Winged helix-like DNA-binding domain superfamily/Winged helix DNA-binding domain"/>
    <property type="match status" value="1"/>
</dbReference>
<evidence type="ECO:0000256" key="5">
    <source>
        <dbReference type="ARBA" id="ARBA00023163"/>
    </source>
</evidence>
<protein>
    <submittedName>
        <fullName evidence="7">PLP-dependent aminotransferase family protein</fullName>
    </submittedName>
</protein>
<dbReference type="EMBL" id="CP132942">
    <property type="protein sequence ID" value="XCB32693.1"/>
    <property type="molecule type" value="Genomic_DNA"/>
</dbReference>
<evidence type="ECO:0000256" key="2">
    <source>
        <dbReference type="ARBA" id="ARBA00022898"/>
    </source>
</evidence>
<dbReference type="SMART" id="SM00345">
    <property type="entry name" value="HTH_GNTR"/>
    <property type="match status" value="1"/>
</dbReference>
<evidence type="ECO:0000313" key="7">
    <source>
        <dbReference type="EMBL" id="XCB32693.1"/>
    </source>
</evidence>
<dbReference type="GO" id="GO:0003700">
    <property type="term" value="F:DNA-binding transcription factor activity"/>
    <property type="evidence" value="ECO:0007669"/>
    <property type="project" value="InterPro"/>
</dbReference>
<dbReference type="InterPro" id="IPR015421">
    <property type="entry name" value="PyrdxlP-dep_Trfase_major"/>
</dbReference>
<dbReference type="GO" id="GO:0008483">
    <property type="term" value="F:transaminase activity"/>
    <property type="evidence" value="ECO:0007669"/>
    <property type="project" value="UniProtKB-KW"/>
</dbReference>